<dbReference type="AlphaFoldDB" id="A0A6S6YTN7"/>
<dbReference type="Proteomes" id="UP000494108">
    <property type="component" value="Unassembled WGS sequence"/>
</dbReference>
<protein>
    <submittedName>
        <fullName evidence="2">Uncharacterized protein</fullName>
    </submittedName>
</protein>
<feature type="compositionally biased region" description="Low complexity" evidence="1">
    <location>
        <begin position="70"/>
        <end position="91"/>
    </location>
</feature>
<dbReference type="EMBL" id="CADIJX010000002">
    <property type="protein sequence ID" value="CAB3643676.1"/>
    <property type="molecule type" value="Genomic_DNA"/>
</dbReference>
<evidence type="ECO:0000256" key="1">
    <source>
        <dbReference type="SAM" id="MobiDB-lite"/>
    </source>
</evidence>
<evidence type="ECO:0000313" key="3">
    <source>
        <dbReference type="Proteomes" id="UP000494108"/>
    </source>
</evidence>
<gene>
    <name evidence="2" type="ORF">LMG3431_02341</name>
</gene>
<proteinExistence type="predicted"/>
<feature type="region of interest" description="Disordered" evidence="1">
    <location>
        <begin position="70"/>
        <end position="92"/>
    </location>
</feature>
<keyword evidence="3" id="KW-1185">Reference proteome</keyword>
<name>A0A6S6YTN7_9BURK</name>
<reference evidence="2 3" key="1">
    <citation type="submission" date="2020-04" db="EMBL/GenBank/DDBJ databases">
        <authorList>
            <person name="De Canck E."/>
        </authorList>
    </citation>
    <scope>NUCLEOTIDE SEQUENCE [LARGE SCALE GENOMIC DNA]</scope>
    <source>
        <strain evidence="2 3">LMG 3431</strain>
    </source>
</reference>
<evidence type="ECO:0000313" key="2">
    <source>
        <dbReference type="EMBL" id="CAB3643676.1"/>
    </source>
</evidence>
<organism evidence="2 3">
    <name type="scientific">Achromobacter pestifer</name>
    <dbReference type="NCBI Taxonomy" id="1353889"/>
    <lineage>
        <taxon>Bacteria</taxon>
        <taxon>Pseudomonadati</taxon>
        <taxon>Pseudomonadota</taxon>
        <taxon>Betaproteobacteria</taxon>
        <taxon>Burkholderiales</taxon>
        <taxon>Alcaligenaceae</taxon>
        <taxon>Achromobacter</taxon>
    </lineage>
</organism>
<sequence>MFFAIDTPMLAAAPAPVALTEIAPVTAEIVAVLSALTDTPVPAVMSDPSMKPLTSLAAIWVPSAPDPLTDTPLKPAATDAATDTPSSAAVSRADTATLSDTLSVEADTPAFTLTAAMLLATDAPTDSEPPCIANANDAPMALASSVVLSSAPTVTRVICALAPDFSVEFDTDASTAPRALLLARATPTESARPCAVPARLAPAAVAFNVDVFDALTLRLSAARTLGSICVSPSTLARVTARDVLEADDPAAANATPL</sequence>
<accession>A0A6S6YTN7</accession>